<evidence type="ECO:0000256" key="4">
    <source>
        <dbReference type="ARBA" id="ARBA00023159"/>
    </source>
</evidence>
<dbReference type="InterPro" id="IPR016152">
    <property type="entry name" value="PTrfase/Anion_transptr"/>
</dbReference>
<evidence type="ECO:0000256" key="1">
    <source>
        <dbReference type="ARBA" id="ARBA00022679"/>
    </source>
</evidence>
<accession>Q5KYD3</accession>
<dbReference type="InterPro" id="IPR007737">
    <property type="entry name" value="Mga_HTH"/>
</dbReference>
<keyword evidence="1" id="KW-0808">Transferase</keyword>
<evidence type="ECO:0000259" key="8">
    <source>
        <dbReference type="PROSITE" id="PS51372"/>
    </source>
</evidence>
<dbReference type="eggNOG" id="COG1762">
    <property type="taxonomic scope" value="Bacteria"/>
</dbReference>
<dbReference type="InterPro" id="IPR002178">
    <property type="entry name" value="PTS_EIIA_type-2_dom"/>
</dbReference>
<dbReference type="InterPro" id="IPR013011">
    <property type="entry name" value="PTS_EIIB_2"/>
</dbReference>
<evidence type="ECO:0000256" key="2">
    <source>
        <dbReference type="ARBA" id="ARBA00022737"/>
    </source>
</evidence>
<dbReference type="PANTHER" id="PTHR30185">
    <property type="entry name" value="CRYPTIC BETA-GLUCOSIDE BGL OPERON ANTITERMINATOR"/>
    <property type="match status" value="1"/>
</dbReference>
<evidence type="ECO:0000313" key="10">
    <source>
        <dbReference type="Proteomes" id="UP000001172"/>
    </source>
</evidence>
<feature type="domain" description="PRD" evidence="8">
    <location>
        <begin position="182"/>
        <end position="287"/>
    </location>
</feature>
<dbReference type="GO" id="GO:0009401">
    <property type="term" value="P:phosphoenolpyruvate-dependent sugar phosphotransferase system"/>
    <property type="evidence" value="ECO:0007669"/>
    <property type="project" value="InterPro"/>
</dbReference>
<dbReference type="GO" id="GO:0006355">
    <property type="term" value="P:regulation of DNA-templated transcription"/>
    <property type="evidence" value="ECO:0007669"/>
    <property type="project" value="InterPro"/>
</dbReference>
<keyword evidence="5" id="KW-0804">Transcription</keyword>
<feature type="domain" description="PTS EIIB type-2" evidence="7">
    <location>
        <begin position="404"/>
        <end position="494"/>
    </location>
</feature>
<keyword evidence="3" id="KW-0805">Transcription regulation</keyword>
<reference evidence="9 10" key="1">
    <citation type="journal article" date="2004" name="Nucleic Acids Res.">
        <title>Thermoadaptation trait revealed by the genome sequence of thermophilic Geobacillus kaustophilus.</title>
        <authorList>
            <person name="Takami H."/>
            <person name="Takaki Y."/>
            <person name="Chee G.J."/>
            <person name="Nishi S."/>
            <person name="Shimamura S."/>
            <person name="Suzuki H."/>
            <person name="Matsui S."/>
            <person name="Uchiyama I."/>
        </authorList>
    </citation>
    <scope>NUCLEOTIDE SEQUENCE [LARGE SCALE GENOMIC DNA]</scope>
    <source>
        <strain evidence="9 10">HTA426</strain>
    </source>
</reference>
<dbReference type="RefSeq" id="WP_011231504.1">
    <property type="nucleotide sequence ID" value="NC_006510.1"/>
</dbReference>
<dbReference type="AlphaFoldDB" id="Q5KYD3"/>
<dbReference type="PATRIC" id="fig|235909.7.peg.2166"/>
<evidence type="ECO:0000313" key="9">
    <source>
        <dbReference type="EMBL" id="BAD76303.1"/>
    </source>
</evidence>
<dbReference type="PROSITE" id="PS51099">
    <property type="entry name" value="PTS_EIIB_TYPE_2"/>
    <property type="match status" value="1"/>
</dbReference>
<dbReference type="Proteomes" id="UP000001172">
    <property type="component" value="Chromosome"/>
</dbReference>
<dbReference type="InterPro" id="IPR036095">
    <property type="entry name" value="PTS_EIIB-like_sf"/>
</dbReference>
<dbReference type="PANTHER" id="PTHR30185:SF9">
    <property type="entry name" value="MANNITOL-SPECIFIC PHOSPHOTRANSFERASE ENZYME IIA COMPONENT"/>
    <property type="match status" value="1"/>
</dbReference>
<dbReference type="PROSITE" id="PS51372">
    <property type="entry name" value="PRD_2"/>
    <property type="match status" value="2"/>
</dbReference>
<dbReference type="InterPro" id="IPR036634">
    <property type="entry name" value="PRD_sf"/>
</dbReference>
<dbReference type="eggNOG" id="COG3711">
    <property type="taxonomic scope" value="Bacteria"/>
</dbReference>
<dbReference type="HOGENOM" id="CLU_013442_1_0_9"/>
<name>Q5KYD3_GEOKA</name>
<dbReference type="Pfam" id="PF00359">
    <property type="entry name" value="PTS_EIIA_2"/>
    <property type="match status" value="1"/>
</dbReference>
<keyword evidence="10" id="KW-1185">Reference proteome</keyword>
<sequence>MLNARCIQLVKLLLRSSLYLTADKLAQSLNVSKRTIYYDIQKTNEWLRHEGLKPIQYARGLGFRLDDEVKQEITTKWNTLQPARHYTYQSWERKAWIGLWILTRVHPLYLCDFLEKLQVSRSTLLNDIKELKEDWQSFQLQLSFHRKKGYFSSGEEIQKRKLMIRYIHQILAAMDDQHFAAELSAECQWPIFDWICQFESTFSIRYTGEVIQTLPIYLALFQRRWARGKFVQMDEQEKEVLRSMREYQIADHLVRRIENVSQISIPDDEVCYLTTHLLSFRVADDKQMDQNDDITTLKRIIRHMVDDFQTYACVQFKRREELEKNLLVHMKPAYYRLKYGFHLQNDLTESVKANYQDLFTLTKKVVHHLESVVGQPVSDDEIAYIAMHFGGWLDREGVSVPVRKKVLIVCESGIGTSRMLQKQLGELLSTVDVIGVVSAREYDYISLAGHVDFVVTTTPLQPKDVPVYTVRPILTTEDKMLLLREIEGWTETTSLDLEVVMDIIKKHATVIDEKTLYQELNAYFSHSKRKEIWPKPMLKDLLTKRHIQIIEEAGDWKEAIVLAARPLLEEGYITSEYIEAMIQNVLTLGPYIVITPGVALPHARPEQGAKKLGMSFLRIKKGCLFSDREEDRVYVLIVLAAIDHETHLKALSQLTTLLSNQEHIQMLFKAESVEEVLALVEMYS</sequence>
<protein>
    <submittedName>
        <fullName evidence="9">Hypothetical conserved protein</fullName>
    </submittedName>
</protein>
<feature type="domain" description="PRD" evidence="8">
    <location>
        <begin position="292"/>
        <end position="399"/>
    </location>
</feature>
<dbReference type="EMBL" id="BA000043">
    <property type="protein sequence ID" value="BAD76303.1"/>
    <property type="molecule type" value="Genomic_DNA"/>
</dbReference>
<dbReference type="Gene3D" id="1.10.10.10">
    <property type="entry name" value="Winged helix-like DNA-binding domain superfamily/Winged helix DNA-binding domain"/>
    <property type="match status" value="1"/>
</dbReference>
<proteinExistence type="predicted"/>
<dbReference type="PROSITE" id="PS51094">
    <property type="entry name" value="PTS_EIIA_TYPE_2"/>
    <property type="match status" value="1"/>
</dbReference>
<dbReference type="Gene3D" id="3.40.50.2300">
    <property type="match status" value="1"/>
</dbReference>
<dbReference type="STRING" id="235909.GK2018"/>
<dbReference type="GO" id="GO:0008982">
    <property type="term" value="F:protein-N(PI)-phosphohistidine-sugar phosphotransferase activity"/>
    <property type="evidence" value="ECO:0007669"/>
    <property type="project" value="InterPro"/>
</dbReference>
<keyword evidence="4" id="KW-0010">Activator</keyword>
<dbReference type="SUPFAM" id="SSF55804">
    <property type="entry name" value="Phoshotransferase/anion transport protein"/>
    <property type="match status" value="1"/>
</dbReference>
<dbReference type="InterPro" id="IPR011608">
    <property type="entry name" value="PRD"/>
</dbReference>
<evidence type="ECO:0000256" key="3">
    <source>
        <dbReference type="ARBA" id="ARBA00023015"/>
    </source>
</evidence>
<dbReference type="InterPro" id="IPR050661">
    <property type="entry name" value="BglG_antiterminators"/>
</dbReference>
<evidence type="ECO:0000256" key="5">
    <source>
        <dbReference type="ARBA" id="ARBA00023163"/>
    </source>
</evidence>
<dbReference type="CDD" id="cd00211">
    <property type="entry name" value="PTS_IIA_fru"/>
    <property type="match status" value="1"/>
</dbReference>
<dbReference type="Pfam" id="PF05043">
    <property type="entry name" value="Mga"/>
    <property type="match status" value="1"/>
</dbReference>
<dbReference type="SUPFAM" id="SSF52794">
    <property type="entry name" value="PTS system IIB component-like"/>
    <property type="match status" value="1"/>
</dbReference>
<organism evidence="9 10">
    <name type="scientific">Geobacillus kaustophilus (strain HTA426)</name>
    <dbReference type="NCBI Taxonomy" id="235909"/>
    <lineage>
        <taxon>Bacteria</taxon>
        <taxon>Bacillati</taxon>
        <taxon>Bacillota</taxon>
        <taxon>Bacilli</taxon>
        <taxon>Bacillales</taxon>
        <taxon>Anoxybacillaceae</taxon>
        <taxon>Geobacillus</taxon>
        <taxon>Geobacillus thermoleovorans group</taxon>
    </lineage>
</organism>
<dbReference type="Gene3D" id="1.10.1790.10">
    <property type="entry name" value="PRD domain"/>
    <property type="match status" value="2"/>
</dbReference>
<dbReference type="InterPro" id="IPR013196">
    <property type="entry name" value="HTH_11"/>
</dbReference>
<dbReference type="Pfam" id="PF00874">
    <property type="entry name" value="PRD"/>
    <property type="match status" value="2"/>
</dbReference>
<dbReference type="KEGG" id="gka:GK2018"/>
<dbReference type="Gene3D" id="3.40.930.10">
    <property type="entry name" value="Mannitol-specific EII, Chain A"/>
    <property type="match status" value="1"/>
</dbReference>
<dbReference type="CDD" id="cd05568">
    <property type="entry name" value="PTS_IIB_bgl_like"/>
    <property type="match status" value="1"/>
</dbReference>
<feature type="domain" description="PTS EIIA type-2" evidence="6">
    <location>
        <begin position="540"/>
        <end position="683"/>
    </location>
</feature>
<keyword evidence="2" id="KW-0677">Repeat</keyword>
<dbReference type="SUPFAM" id="SSF63520">
    <property type="entry name" value="PTS-regulatory domain, PRD"/>
    <property type="match status" value="2"/>
</dbReference>
<evidence type="ECO:0000259" key="6">
    <source>
        <dbReference type="PROSITE" id="PS51094"/>
    </source>
</evidence>
<gene>
    <name evidence="9" type="ordered locus">GK2018</name>
</gene>
<dbReference type="Pfam" id="PF08279">
    <property type="entry name" value="HTH_11"/>
    <property type="match status" value="1"/>
</dbReference>
<evidence type="ECO:0000259" key="7">
    <source>
        <dbReference type="PROSITE" id="PS51099"/>
    </source>
</evidence>
<dbReference type="InterPro" id="IPR036388">
    <property type="entry name" value="WH-like_DNA-bd_sf"/>
</dbReference>